<reference evidence="2 3" key="1">
    <citation type="submission" date="2018-04" db="EMBL/GenBank/DDBJ databases">
        <title>WGS assembly of Panicum hallii var. hallii HAL2.</title>
        <authorList>
            <person name="Lovell J."/>
            <person name="Jenkins J."/>
            <person name="Lowry D."/>
            <person name="Mamidi S."/>
            <person name="Sreedasyam A."/>
            <person name="Weng X."/>
            <person name="Barry K."/>
            <person name="Bonette J."/>
            <person name="Campitelli B."/>
            <person name="Daum C."/>
            <person name="Gordon S."/>
            <person name="Gould B."/>
            <person name="Lipzen A."/>
            <person name="MacQueen A."/>
            <person name="Palacio-Mejia J."/>
            <person name="Plott C."/>
            <person name="Shakirov E."/>
            <person name="Shu S."/>
            <person name="Yoshinaga Y."/>
            <person name="Zane M."/>
            <person name="Rokhsar D."/>
            <person name="Grimwood J."/>
            <person name="Schmutz J."/>
            <person name="Juenger T."/>
        </authorList>
    </citation>
    <scope>NUCLEOTIDE SEQUENCE [LARGE SCALE GENOMIC DNA]</scope>
    <source>
        <strain evidence="3">cv. HAL2</strain>
    </source>
</reference>
<keyword evidence="3" id="KW-1185">Reference proteome</keyword>
<feature type="compositionally biased region" description="Basic and acidic residues" evidence="1">
    <location>
        <begin position="46"/>
        <end position="65"/>
    </location>
</feature>
<evidence type="ECO:0000313" key="3">
    <source>
        <dbReference type="Proteomes" id="UP000244336"/>
    </source>
</evidence>
<feature type="compositionally biased region" description="Basic and acidic residues" evidence="1">
    <location>
        <begin position="104"/>
        <end position="117"/>
    </location>
</feature>
<feature type="region of interest" description="Disordered" evidence="1">
    <location>
        <begin position="1"/>
        <end position="189"/>
    </location>
</feature>
<organism evidence="2 3">
    <name type="scientific">Panicum hallii var. hallii</name>
    <dbReference type="NCBI Taxonomy" id="1504633"/>
    <lineage>
        <taxon>Eukaryota</taxon>
        <taxon>Viridiplantae</taxon>
        <taxon>Streptophyta</taxon>
        <taxon>Embryophyta</taxon>
        <taxon>Tracheophyta</taxon>
        <taxon>Spermatophyta</taxon>
        <taxon>Magnoliopsida</taxon>
        <taxon>Liliopsida</taxon>
        <taxon>Poales</taxon>
        <taxon>Poaceae</taxon>
        <taxon>PACMAD clade</taxon>
        <taxon>Panicoideae</taxon>
        <taxon>Panicodae</taxon>
        <taxon>Paniceae</taxon>
        <taxon>Panicinae</taxon>
        <taxon>Panicum</taxon>
        <taxon>Panicum sect. Panicum</taxon>
    </lineage>
</organism>
<dbReference type="AlphaFoldDB" id="A0A2T7DKE3"/>
<dbReference type="Gramene" id="PUZ56045">
    <property type="protein sequence ID" value="PUZ56045"/>
    <property type="gene ID" value="GQ55_5G263800"/>
</dbReference>
<evidence type="ECO:0000256" key="1">
    <source>
        <dbReference type="SAM" id="MobiDB-lite"/>
    </source>
</evidence>
<proteinExistence type="predicted"/>
<name>A0A2T7DKE3_9POAL</name>
<feature type="compositionally biased region" description="Low complexity" evidence="1">
    <location>
        <begin position="160"/>
        <end position="179"/>
    </location>
</feature>
<feature type="compositionally biased region" description="Pro residues" evidence="1">
    <location>
        <begin position="126"/>
        <end position="150"/>
    </location>
</feature>
<accession>A0A2T7DKE3</accession>
<evidence type="ECO:0000313" key="2">
    <source>
        <dbReference type="EMBL" id="PUZ56045.1"/>
    </source>
</evidence>
<dbReference type="Proteomes" id="UP000244336">
    <property type="component" value="Chromosome 5"/>
</dbReference>
<protein>
    <submittedName>
        <fullName evidence="2">Uncharacterized protein</fullName>
    </submittedName>
</protein>
<sequence>MNRNVPLNGVQARPNSNSSQLVRHGLLTTCHGRARSREPTGLAADIEGRRRPWGGERTLRKEIKGPGRGGHGPNFGTSRSPPREPQSKPYCPCRASVTPTQTRRGGERGREAERVEPRPASVGTPYKPPPPKPSLPLAPVPAPAQAPPPNRIRDADLGFAATAVPAAPSAWRHPSSSSRSPPPRRSSGNAEICPRALCFVWSDGARSARGRCSLLPVSVGLCRMQ</sequence>
<dbReference type="EMBL" id="CM009753">
    <property type="protein sequence ID" value="PUZ56045.1"/>
    <property type="molecule type" value="Genomic_DNA"/>
</dbReference>
<gene>
    <name evidence="2" type="ORF">GQ55_5G263800</name>
</gene>